<comment type="caution">
    <text evidence="2">The sequence shown here is derived from an EMBL/GenBank/DDBJ whole genome shotgun (WGS) entry which is preliminary data.</text>
</comment>
<dbReference type="SUPFAM" id="SSF53955">
    <property type="entry name" value="Lysozyme-like"/>
    <property type="match status" value="1"/>
</dbReference>
<organism evidence="2 3">
    <name type="scientific">Nostoc linckia z8</name>
    <dbReference type="NCBI Taxonomy" id="1628746"/>
    <lineage>
        <taxon>Bacteria</taxon>
        <taxon>Bacillati</taxon>
        <taxon>Cyanobacteriota</taxon>
        <taxon>Cyanophyceae</taxon>
        <taxon>Nostocales</taxon>
        <taxon>Nostocaceae</taxon>
        <taxon>Nostoc</taxon>
    </lineage>
</organism>
<feature type="transmembrane region" description="Helical" evidence="1">
    <location>
        <begin position="41"/>
        <end position="61"/>
    </location>
</feature>
<dbReference type="InterPro" id="IPR023346">
    <property type="entry name" value="Lysozyme-like_dom_sf"/>
</dbReference>
<reference evidence="2 3" key="1">
    <citation type="submission" date="2015-02" db="EMBL/GenBank/DDBJ databases">
        <title>Nostoc linckia genome annotation.</title>
        <authorList>
            <person name="Zhou Z."/>
        </authorList>
    </citation>
    <scope>NUCLEOTIDE SEQUENCE [LARGE SCALE GENOMIC DNA]</scope>
    <source>
        <strain evidence="3">z8</strain>
    </source>
</reference>
<evidence type="ECO:0000256" key="1">
    <source>
        <dbReference type="SAM" id="Phobius"/>
    </source>
</evidence>
<evidence type="ECO:0000313" key="3">
    <source>
        <dbReference type="Proteomes" id="UP000222310"/>
    </source>
</evidence>
<protein>
    <submittedName>
        <fullName evidence="2">Muramidase (Phage lambda lysozyme)</fullName>
    </submittedName>
</protein>
<sequence>MSQDRKFLLIVFKRLLEISANKIHSLDLAKIHLLKQRKLKWRSLIIGILFIVSLIVLWQGFSTRKTSTIPEHTPPLVMKEGDPYIRALMRTITASEALDSNPYTLLYGGRHFSNFSRHPNQCITIVSGPHKSECSTAAGRYQILTTTWQEKLKKYHHKFFNLSSENPKSFEPEIQDQVVYAWLTDRHVWGVDIAVLLRQGKLNQVLQLLSGTWTSLGYGTENNQATPLLSQVYQRVLTEELTAIKTR</sequence>
<accession>A0A9Q5ZBK1</accession>
<gene>
    <name evidence="2" type="ORF">VF08_16045</name>
</gene>
<keyword evidence="1" id="KW-1133">Transmembrane helix</keyword>
<keyword evidence="1" id="KW-0472">Membrane</keyword>
<dbReference type="EMBL" id="LAHD01000042">
    <property type="protein sequence ID" value="PHK03117.1"/>
    <property type="molecule type" value="Genomic_DNA"/>
</dbReference>
<keyword evidence="1" id="KW-0812">Transmembrane</keyword>
<dbReference type="Gene3D" id="1.10.530.10">
    <property type="match status" value="1"/>
</dbReference>
<dbReference type="AlphaFoldDB" id="A0A9Q5ZBK1"/>
<evidence type="ECO:0000313" key="2">
    <source>
        <dbReference type="EMBL" id="PHK03117.1"/>
    </source>
</evidence>
<dbReference type="Proteomes" id="UP000222310">
    <property type="component" value="Unassembled WGS sequence"/>
</dbReference>
<dbReference type="RefSeq" id="WP_099068976.1">
    <property type="nucleotide sequence ID" value="NZ_LAHD01000042.1"/>
</dbReference>
<name>A0A9Q5ZBK1_NOSLI</name>
<proteinExistence type="predicted"/>